<dbReference type="AlphaFoldDB" id="A0A5C5X5M9"/>
<feature type="region of interest" description="Disordered" evidence="1">
    <location>
        <begin position="1"/>
        <end position="23"/>
    </location>
</feature>
<gene>
    <name evidence="2" type="ORF">KOR42_09930</name>
</gene>
<organism evidence="2 3">
    <name type="scientific">Thalassoglobus neptunius</name>
    <dbReference type="NCBI Taxonomy" id="1938619"/>
    <lineage>
        <taxon>Bacteria</taxon>
        <taxon>Pseudomonadati</taxon>
        <taxon>Planctomycetota</taxon>
        <taxon>Planctomycetia</taxon>
        <taxon>Planctomycetales</taxon>
        <taxon>Planctomycetaceae</taxon>
        <taxon>Thalassoglobus</taxon>
    </lineage>
</organism>
<evidence type="ECO:0000313" key="2">
    <source>
        <dbReference type="EMBL" id="TWT57631.1"/>
    </source>
</evidence>
<name>A0A5C5X5M9_9PLAN</name>
<keyword evidence="3" id="KW-1185">Reference proteome</keyword>
<reference evidence="2 3" key="1">
    <citation type="submission" date="2019-02" db="EMBL/GenBank/DDBJ databases">
        <title>Deep-cultivation of Planctomycetes and their phenomic and genomic characterization uncovers novel biology.</title>
        <authorList>
            <person name="Wiegand S."/>
            <person name="Jogler M."/>
            <person name="Boedeker C."/>
            <person name="Pinto D."/>
            <person name="Vollmers J."/>
            <person name="Rivas-Marin E."/>
            <person name="Kohn T."/>
            <person name="Peeters S.H."/>
            <person name="Heuer A."/>
            <person name="Rast P."/>
            <person name="Oberbeckmann S."/>
            <person name="Bunk B."/>
            <person name="Jeske O."/>
            <person name="Meyerdierks A."/>
            <person name="Storesund J.E."/>
            <person name="Kallscheuer N."/>
            <person name="Luecker S."/>
            <person name="Lage O.M."/>
            <person name="Pohl T."/>
            <person name="Merkel B.J."/>
            <person name="Hornburger P."/>
            <person name="Mueller R.-W."/>
            <person name="Bruemmer F."/>
            <person name="Labrenz M."/>
            <person name="Spormann A.M."/>
            <person name="Op Den Camp H."/>
            <person name="Overmann J."/>
            <person name="Amann R."/>
            <person name="Jetten M.S.M."/>
            <person name="Mascher T."/>
            <person name="Medema M.H."/>
            <person name="Devos D.P."/>
            <person name="Kaster A.-K."/>
            <person name="Ovreas L."/>
            <person name="Rohde M."/>
            <person name="Galperin M.Y."/>
            <person name="Jogler C."/>
        </authorList>
    </citation>
    <scope>NUCLEOTIDE SEQUENCE [LARGE SCALE GENOMIC DNA]</scope>
    <source>
        <strain evidence="2 3">KOR42</strain>
    </source>
</reference>
<comment type="caution">
    <text evidence="2">The sequence shown here is derived from an EMBL/GenBank/DDBJ whole genome shotgun (WGS) entry which is preliminary data.</text>
</comment>
<accession>A0A5C5X5M9</accession>
<evidence type="ECO:0000256" key="1">
    <source>
        <dbReference type="SAM" id="MobiDB-lite"/>
    </source>
</evidence>
<dbReference type="RefSeq" id="WP_146507447.1">
    <property type="nucleotide sequence ID" value="NZ_SIHI01000001.1"/>
</dbReference>
<evidence type="ECO:0000313" key="3">
    <source>
        <dbReference type="Proteomes" id="UP000317243"/>
    </source>
</evidence>
<protein>
    <submittedName>
        <fullName evidence="2">Uncharacterized protein</fullName>
    </submittedName>
</protein>
<sequence length="60" mass="7360">MDKRRRSRTKQQTEKKSSTEDDKLFEQLNQDIEGLERLQVMQLQLIREIRNQLQHVSLRH</sequence>
<dbReference type="EMBL" id="SIHI01000001">
    <property type="protein sequence ID" value="TWT57631.1"/>
    <property type="molecule type" value="Genomic_DNA"/>
</dbReference>
<proteinExistence type="predicted"/>
<dbReference type="Proteomes" id="UP000317243">
    <property type="component" value="Unassembled WGS sequence"/>
</dbReference>
<feature type="compositionally biased region" description="Basic and acidic residues" evidence="1">
    <location>
        <begin position="11"/>
        <end position="23"/>
    </location>
</feature>